<sequence>MSPRPGGVLVLSPWAPLSKRTLKPREMPPAVPKLDTHPLINEREVVSLTRIRQGGIR</sequence>
<name>A0ABP9GBM4_9ACTN</name>
<accession>A0ABP9GBM4</accession>
<dbReference type="EMBL" id="BAABIK010000007">
    <property type="protein sequence ID" value="GAA4936967.1"/>
    <property type="molecule type" value="Genomic_DNA"/>
</dbReference>
<organism evidence="1 2">
    <name type="scientific">Streptomonospora halophila</name>
    <dbReference type="NCBI Taxonomy" id="427369"/>
    <lineage>
        <taxon>Bacteria</taxon>
        <taxon>Bacillati</taxon>
        <taxon>Actinomycetota</taxon>
        <taxon>Actinomycetes</taxon>
        <taxon>Streptosporangiales</taxon>
        <taxon>Nocardiopsidaceae</taxon>
        <taxon>Streptomonospora</taxon>
    </lineage>
</organism>
<dbReference type="Proteomes" id="UP001499993">
    <property type="component" value="Unassembled WGS sequence"/>
</dbReference>
<comment type="caution">
    <text evidence="1">The sequence shown here is derived from an EMBL/GenBank/DDBJ whole genome shotgun (WGS) entry which is preliminary data.</text>
</comment>
<evidence type="ECO:0000313" key="2">
    <source>
        <dbReference type="Proteomes" id="UP001499993"/>
    </source>
</evidence>
<keyword evidence="2" id="KW-1185">Reference proteome</keyword>
<proteinExistence type="predicted"/>
<gene>
    <name evidence="1" type="ORF">GCM10023224_17410</name>
</gene>
<evidence type="ECO:0000313" key="1">
    <source>
        <dbReference type="EMBL" id="GAA4936967.1"/>
    </source>
</evidence>
<protein>
    <submittedName>
        <fullName evidence="1">Uncharacterized protein</fullName>
    </submittedName>
</protein>
<reference evidence="2" key="1">
    <citation type="journal article" date="2019" name="Int. J. Syst. Evol. Microbiol.">
        <title>The Global Catalogue of Microorganisms (GCM) 10K type strain sequencing project: providing services to taxonomists for standard genome sequencing and annotation.</title>
        <authorList>
            <consortium name="The Broad Institute Genomics Platform"/>
            <consortium name="The Broad Institute Genome Sequencing Center for Infectious Disease"/>
            <person name="Wu L."/>
            <person name="Ma J."/>
        </authorList>
    </citation>
    <scope>NUCLEOTIDE SEQUENCE [LARGE SCALE GENOMIC DNA]</scope>
    <source>
        <strain evidence="2">JCM 18123</strain>
    </source>
</reference>